<organism evidence="4 5">
    <name type="scientific">Chrysochloris asiatica</name>
    <name type="common">Cape golden mole</name>
    <dbReference type="NCBI Taxonomy" id="185453"/>
    <lineage>
        <taxon>Eukaryota</taxon>
        <taxon>Metazoa</taxon>
        <taxon>Chordata</taxon>
        <taxon>Craniata</taxon>
        <taxon>Vertebrata</taxon>
        <taxon>Euteleostomi</taxon>
        <taxon>Mammalia</taxon>
        <taxon>Eutheria</taxon>
        <taxon>Afrotheria</taxon>
        <taxon>Chrysochloridae</taxon>
        <taxon>Chrysochlorinae</taxon>
        <taxon>Chrysochloris</taxon>
    </lineage>
</organism>
<feature type="compositionally biased region" description="Polar residues" evidence="1">
    <location>
        <begin position="123"/>
        <end position="137"/>
    </location>
</feature>
<dbReference type="GO" id="GO:0050901">
    <property type="term" value="P:leukocyte tethering or rolling"/>
    <property type="evidence" value="ECO:0007669"/>
    <property type="project" value="TreeGrafter"/>
</dbReference>
<dbReference type="OrthoDB" id="8927116at2759"/>
<feature type="region of interest" description="Disordered" evidence="1">
    <location>
        <begin position="45"/>
        <end position="78"/>
    </location>
</feature>
<feature type="region of interest" description="Disordered" evidence="1">
    <location>
        <begin position="113"/>
        <end position="140"/>
    </location>
</feature>
<dbReference type="AlphaFoldDB" id="A0A9B0TTH7"/>
<keyword evidence="4" id="KW-1185">Reference proteome</keyword>
<feature type="region of interest" description="Disordered" evidence="1">
    <location>
        <begin position="83"/>
        <end position="102"/>
    </location>
</feature>
<evidence type="ECO:0000256" key="1">
    <source>
        <dbReference type="SAM" id="MobiDB-lite"/>
    </source>
</evidence>
<feature type="compositionally biased region" description="Acidic residues" evidence="1">
    <location>
        <begin position="47"/>
        <end position="57"/>
    </location>
</feature>
<dbReference type="GO" id="GO:0005886">
    <property type="term" value="C:plasma membrane"/>
    <property type="evidence" value="ECO:0007669"/>
    <property type="project" value="TreeGrafter"/>
</dbReference>
<feature type="compositionally biased region" description="Polar residues" evidence="1">
    <location>
        <begin position="222"/>
        <end position="238"/>
    </location>
</feature>
<gene>
    <name evidence="5" type="primary">SELPLG</name>
</gene>
<sequence length="385" mass="40010">MPLQLLLLVTLLGLGSSVWSPVVWEDGAKETLSLLLARGRRQVPLTEDPDFDEDVDYVQEGTDPPEMLEESSLAETLSPKPLTLVGTSEQSGPAGPGTSDATSVELITRDPAGLSTGLADQGSPDTQTPAILPTSDTPPMGPVIRATLSTLPSGLETTEALPTTPAATGAPTTMVLVTTESATSEPATTEPATTETLPTLPVAREASSTESTASGSMEPVATTATQSANTRAPVTTSLPVAAAPQSKTTMAARQSFAVSIRQWENKQGLSPRSSATPSPTGIPDSIPVKQCLLAILILALVATIFLVCTVVLAVRLSRKNHMYPIRSYSPTEMVCISSLLPEGGEGPNTSAANGGPPNAKSQGQKPEEPRESHDGDDLTLRSFLP</sequence>
<reference evidence="5" key="1">
    <citation type="submission" date="2025-08" db="UniProtKB">
        <authorList>
            <consortium name="RefSeq"/>
        </authorList>
    </citation>
    <scope>IDENTIFICATION</scope>
    <source>
        <tissue evidence="5">Spleen</tissue>
    </source>
</reference>
<keyword evidence="2" id="KW-1133">Transmembrane helix</keyword>
<feature type="compositionally biased region" description="Low complexity" evidence="1">
    <location>
        <begin position="180"/>
        <end position="214"/>
    </location>
</feature>
<evidence type="ECO:0000256" key="2">
    <source>
        <dbReference type="SAM" id="Phobius"/>
    </source>
</evidence>
<dbReference type="PANTHER" id="PTHR17384">
    <property type="entry name" value="P-SELECTIN GLYCOPROTEIN LIGAND-1"/>
    <property type="match status" value="1"/>
</dbReference>
<feature type="compositionally biased region" description="Basic and acidic residues" evidence="1">
    <location>
        <begin position="365"/>
        <end position="379"/>
    </location>
</feature>
<proteinExistence type="predicted"/>
<keyword evidence="2" id="KW-0472">Membrane</keyword>
<evidence type="ECO:0000256" key="3">
    <source>
        <dbReference type="SAM" id="SignalP"/>
    </source>
</evidence>
<dbReference type="Proteomes" id="UP000504623">
    <property type="component" value="Unplaced"/>
</dbReference>
<dbReference type="RefSeq" id="XP_006870563.1">
    <property type="nucleotide sequence ID" value="XM_006870501.1"/>
</dbReference>
<dbReference type="GeneID" id="102829101"/>
<feature type="transmembrane region" description="Helical" evidence="2">
    <location>
        <begin position="292"/>
        <end position="316"/>
    </location>
</feature>
<name>A0A9B0TTH7_CHRAS</name>
<feature type="region of interest" description="Disordered" evidence="1">
    <location>
        <begin position="344"/>
        <end position="385"/>
    </location>
</feature>
<feature type="chain" id="PRO_5039016272" evidence="3">
    <location>
        <begin position="18"/>
        <end position="385"/>
    </location>
</feature>
<evidence type="ECO:0000313" key="4">
    <source>
        <dbReference type="Proteomes" id="UP000504623"/>
    </source>
</evidence>
<keyword evidence="2" id="KW-0812">Transmembrane</keyword>
<dbReference type="PANTHER" id="PTHR17384:SF7">
    <property type="entry name" value="P-SELECTIN GLYCOPROTEIN LIGAND 1"/>
    <property type="match status" value="1"/>
</dbReference>
<feature type="region of interest" description="Disordered" evidence="1">
    <location>
        <begin position="180"/>
        <end position="246"/>
    </location>
</feature>
<evidence type="ECO:0000313" key="5">
    <source>
        <dbReference type="RefSeq" id="XP_006870563.1"/>
    </source>
</evidence>
<dbReference type="CTD" id="6404"/>
<protein>
    <submittedName>
        <fullName evidence="5">P-selectin glycoprotein ligand 1</fullName>
    </submittedName>
</protein>
<accession>A0A9B0TTH7</accession>
<dbReference type="InterPro" id="IPR026195">
    <property type="entry name" value="PSGL-1"/>
</dbReference>
<feature type="signal peptide" evidence="3">
    <location>
        <begin position="1"/>
        <end position="17"/>
    </location>
</feature>
<keyword evidence="3" id="KW-0732">Signal</keyword>